<reference evidence="2 3" key="1">
    <citation type="submission" date="2024-01" db="EMBL/GenBank/DDBJ databases">
        <title>Genome assemblies of Stephania.</title>
        <authorList>
            <person name="Yang L."/>
        </authorList>
    </citation>
    <scope>NUCLEOTIDE SEQUENCE [LARGE SCALE GENOMIC DNA]</scope>
    <source>
        <strain evidence="2">YNDBR</strain>
        <tissue evidence="2">Leaf</tissue>
    </source>
</reference>
<protein>
    <submittedName>
        <fullName evidence="2">Uncharacterized protein</fullName>
    </submittedName>
</protein>
<comment type="caution">
    <text evidence="2">The sequence shown here is derived from an EMBL/GenBank/DDBJ whole genome shotgun (WGS) entry which is preliminary data.</text>
</comment>
<feature type="region of interest" description="Disordered" evidence="1">
    <location>
        <begin position="17"/>
        <end position="37"/>
    </location>
</feature>
<evidence type="ECO:0000256" key="1">
    <source>
        <dbReference type="SAM" id="MobiDB-lite"/>
    </source>
</evidence>
<keyword evidence="3" id="KW-1185">Reference proteome</keyword>
<dbReference type="AlphaFoldDB" id="A0AAP0L524"/>
<dbReference type="Proteomes" id="UP001420932">
    <property type="component" value="Unassembled WGS sequence"/>
</dbReference>
<evidence type="ECO:0000313" key="2">
    <source>
        <dbReference type="EMBL" id="KAK9162994.1"/>
    </source>
</evidence>
<dbReference type="EMBL" id="JBBNAF010000002">
    <property type="protein sequence ID" value="KAK9162994.1"/>
    <property type="molecule type" value="Genomic_DNA"/>
</dbReference>
<name>A0AAP0L524_9MAGN</name>
<gene>
    <name evidence="2" type="ORF">Syun_003896</name>
</gene>
<proteinExistence type="predicted"/>
<accession>A0AAP0L524</accession>
<evidence type="ECO:0000313" key="3">
    <source>
        <dbReference type="Proteomes" id="UP001420932"/>
    </source>
</evidence>
<sequence length="69" mass="7782">MELTRISRSRVVENGVSGAWDPVGQGSEGPLGQRLPTWRPRDMGPLHVGTWLNFLPSYSKEVEELFPLF</sequence>
<organism evidence="2 3">
    <name type="scientific">Stephania yunnanensis</name>
    <dbReference type="NCBI Taxonomy" id="152371"/>
    <lineage>
        <taxon>Eukaryota</taxon>
        <taxon>Viridiplantae</taxon>
        <taxon>Streptophyta</taxon>
        <taxon>Embryophyta</taxon>
        <taxon>Tracheophyta</taxon>
        <taxon>Spermatophyta</taxon>
        <taxon>Magnoliopsida</taxon>
        <taxon>Ranunculales</taxon>
        <taxon>Menispermaceae</taxon>
        <taxon>Menispermoideae</taxon>
        <taxon>Cissampelideae</taxon>
        <taxon>Stephania</taxon>
    </lineage>
</organism>